<dbReference type="EMBL" id="JAHYXK010000027">
    <property type="protein sequence ID" value="MBW7469137.1"/>
    <property type="molecule type" value="Genomic_DNA"/>
</dbReference>
<accession>A0ABS7D055</accession>
<gene>
    <name evidence="1" type="ORF">K0O23_18845</name>
</gene>
<reference evidence="1 2" key="1">
    <citation type="journal article" date="2016" name="Int. J. Syst. Evol. Microbiol.">
        <title>Pontibacter aydingkolensis sp. nov., isolated from soil of a salt lake.</title>
        <authorList>
            <person name="Osman G."/>
            <person name="Zhang T."/>
            <person name="Lou K."/>
            <person name="Gao Y."/>
            <person name="Chang W."/>
            <person name="Lin Q."/>
            <person name="Yang H.M."/>
            <person name="Huo X.D."/>
            <person name="Wang N."/>
        </authorList>
    </citation>
    <scope>NUCLEOTIDE SEQUENCE [LARGE SCALE GENOMIC DNA]</scope>
    <source>
        <strain evidence="1 2">KACC 19255</strain>
    </source>
</reference>
<organism evidence="1 2">
    <name type="scientific">Pontibacter aydingkolensis</name>
    <dbReference type="NCBI Taxonomy" id="1911536"/>
    <lineage>
        <taxon>Bacteria</taxon>
        <taxon>Pseudomonadati</taxon>
        <taxon>Bacteroidota</taxon>
        <taxon>Cytophagia</taxon>
        <taxon>Cytophagales</taxon>
        <taxon>Hymenobacteraceae</taxon>
        <taxon>Pontibacter</taxon>
    </lineage>
</organism>
<dbReference type="InterPro" id="IPR021352">
    <property type="entry name" value="DUF2971"/>
</dbReference>
<evidence type="ECO:0000313" key="2">
    <source>
        <dbReference type="Proteomes" id="UP000813018"/>
    </source>
</evidence>
<dbReference type="Pfam" id="PF11185">
    <property type="entry name" value="DUF2971"/>
    <property type="match status" value="1"/>
</dbReference>
<comment type="caution">
    <text evidence="1">The sequence shown here is derived from an EMBL/GenBank/DDBJ whole genome shotgun (WGS) entry which is preliminary data.</text>
</comment>
<evidence type="ECO:0000313" key="1">
    <source>
        <dbReference type="EMBL" id="MBW7469137.1"/>
    </source>
</evidence>
<dbReference type="RefSeq" id="WP_219879008.1">
    <property type="nucleotide sequence ID" value="NZ_JAHYXK010000027.1"/>
</dbReference>
<keyword evidence="2" id="KW-1185">Reference proteome</keyword>
<protein>
    <submittedName>
        <fullName evidence="1">DUF2971 domain-containing protein</fullName>
    </submittedName>
</protein>
<dbReference type="Proteomes" id="UP000813018">
    <property type="component" value="Unassembled WGS sequence"/>
</dbReference>
<sequence length="311" mass="36322">MELFKYLSPERIDVLENQALRFTQANYLNDPFEHMPFVSKIIDEAYTKKLYDENFKPIIQQIANRKLCIDDIPEEFREAIPDDVKEEVFSYSIGEALNLIPGFHPNNLINLFAMEGQELGLDYSSLLKESWNKKFGVLSLTKSCDNLTMWSHYSRSHEGFVIEFDSSNEYFNRGKNKGGAVWKLQEIKYSKVRPKLTLIDSKLGENELLEFLIENILLTKSIHWEYEEEVRLIQNLSDSDKTLTYNEQEIHLFGFDSSAVKSVFLGVNIHDNLKNKVLQTLTEHRYNHVNIYQGELSKSEYKVEFKSMTTS</sequence>
<name>A0ABS7D055_9BACT</name>
<proteinExistence type="predicted"/>